<dbReference type="AlphaFoldDB" id="A0A1G9TQ07"/>
<dbReference type="GO" id="GO:0055085">
    <property type="term" value="P:transmembrane transport"/>
    <property type="evidence" value="ECO:0007669"/>
    <property type="project" value="InterPro"/>
</dbReference>
<organism evidence="3 4">
    <name type="scientific">Oryzisolibacter propanilivorax</name>
    <dbReference type="NCBI Taxonomy" id="1527607"/>
    <lineage>
        <taxon>Bacteria</taxon>
        <taxon>Pseudomonadati</taxon>
        <taxon>Pseudomonadota</taxon>
        <taxon>Betaproteobacteria</taxon>
        <taxon>Burkholderiales</taxon>
        <taxon>Comamonadaceae</taxon>
        <taxon>Oryzisolibacter</taxon>
    </lineage>
</organism>
<dbReference type="EMBL" id="FNHP01000006">
    <property type="protein sequence ID" value="SDM49783.1"/>
    <property type="molecule type" value="Genomic_DNA"/>
</dbReference>
<evidence type="ECO:0000313" key="4">
    <source>
        <dbReference type="Proteomes" id="UP000198552"/>
    </source>
</evidence>
<evidence type="ECO:0000256" key="2">
    <source>
        <dbReference type="SAM" id="SignalP"/>
    </source>
</evidence>
<dbReference type="PANTHER" id="PTHR33376">
    <property type="match status" value="1"/>
</dbReference>
<dbReference type="CDD" id="cd13602">
    <property type="entry name" value="PBP2_TRAP_BpDctp6_7"/>
    <property type="match status" value="1"/>
</dbReference>
<dbReference type="NCBIfam" id="NF037995">
    <property type="entry name" value="TRAP_S1"/>
    <property type="match status" value="1"/>
</dbReference>
<evidence type="ECO:0000256" key="1">
    <source>
        <dbReference type="ARBA" id="ARBA00022729"/>
    </source>
</evidence>
<reference evidence="4" key="1">
    <citation type="submission" date="2016-10" db="EMBL/GenBank/DDBJ databases">
        <authorList>
            <person name="Varghese N."/>
            <person name="Submissions S."/>
        </authorList>
    </citation>
    <scope>NUCLEOTIDE SEQUENCE [LARGE SCALE GENOMIC DNA]</scope>
    <source>
        <strain evidence="4">EPL6</strain>
    </source>
</reference>
<keyword evidence="4" id="KW-1185">Reference proteome</keyword>
<feature type="chain" id="PRO_5011655674" evidence="2">
    <location>
        <begin position="35"/>
        <end position="372"/>
    </location>
</feature>
<protein>
    <submittedName>
        <fullName evidence="3">TRAP-type C4-dicarboxylate transport system, substrate-binding protein</fullName>
    </submittedName>
</protein>
<dbReference type="InterPro" id="IPR018389">
    <property type="entry name" value="DctP_fam"/>
</dbReference>
<dbReference type="Proteomes" id="UP000198552">
    <property type="component" value="Unassembled WGS sequence"/>
</dbReference>
<gene>
    <name evidence="3" type="ORF">SAMN05428957_106263</name>
</gene>
<name>A0A1G9TQ07_9BURK</name>
<feature type="signal peptide" evidence="2">
    <location>
        <begin position="1"/>
        <end position="34"/>
    </location>
</feature>
<dbReference type="Pfam" id="PF03480">
    <property type="entry name" value="DctP"/>
    <property type="match status" value="1"/>
</dbReference>
<dbReference type="OrthoDB" id="9177965at2"/>
<accession>A0A1G9TQ07</accession>
<dbReference type="PANTHER" id="PTHR33376:SF4">
    <property type="entry name" value="SIALIC ACID-BINDING PERIPLASMIC PROTEIN SIAP"/>
    <property type="match status" value="1"/>
</dbReference>
<keyword evidence="1 2" id="KW-0732">Signal</keyword>
<proteinExistence type="predicted"/>
<dbReference type="STRING" id="1527607.SAMN05428957_106263"/>
<evidence type="ECO:0000313" key="3">
    <source>
        <dbReference type="EMBL" id="SDM49783.1"/>
    </source>
</evidence>
<dbReference type="InterPro" id="IPR038404">
    <property type="entry name" value="TRAP_DctP_sf"/>
</dbReference>
<dbReference type="Gene3D" id="3.40.190.170">
    <property type="entry name" value="Bacterial extracellular solute-binding protein, family 7"/>
    <property type="match status" value="1"/>
</dbReference>
<dbReference type="RefSeq" id="WP_091570517.1">
    <property type="nucleotide sequence ID" value="NZ_FNHP01000006.1"/>
</dbReference>
<sequence>MPAPQLIRQPCRAGRAAVLLVAGLLAWLGGLAHAANAAAAAPAAEPAALKLRIVGGLANLTQYTHLEAPFWTRDLARLSGGRYSADIVPFDRAGVPGNDMLRLLQLGVVPFGTVLMSSLVARHPQYASVDLPGLNPDMAALRASVAALRGPLQQALRAEQGVELLALYVYPAQVLFCRQRLRGLDDLRGRTVRVASPAQADFITALGAQPRLIPFAQVVPSMQGEALDCAVTGTMSGNTVGLHQHTTWLHPMPITWGVALFGANQAAWQALPQDLRALLLRELPRLEAAIWSSAERETAQGLACNSGSATCTSGRRGAMTLAPLTPQDDARRLQVLKEAVLPRWLERCGSPCVQLWQQTLGPARGIALPPPP</sequence>